<accession>A0A165PMY9</accession>
<keyword evidence="2" id="KW-1185">Reference proteome</keyword>
<dbReference type="Proteomes" id="UP000077266">
    <property type="component" value="Unassembled WGS sequence"/>
</dbReference>
<dbReference type="AlphaFoldDB" id="A0A165PMY9"/>
<dbReference type="InParanoid" id="A0A165PMY9"/>
<evidence type="ECO:0000313" key="1">
    <source>
        <dbReference type="EMBL" id="KZW02403.1"/>
    </source>
</evidence>
<proteinExistence type="predicted"/>
<dbReference type="OrthoDB" id="3138711at2759"/>
<reference evidence="1 2" key="1">
    <citation type="journal article" date="2016" name="Mol. Biol. Evol.">
        <title>Comparative Genomics of Early-Diverging Mushroom-Forming Fungi Provides Insights into the Origins of Lignocellulose Decay Capabilities.</title>
        <authorList>
            <person name="Nagy L.G."/>
            <person name="Riley R."/>
            <person name="Tritt A."/>
            <person name="Adam C."/>
            <person name="Daum C."/>
            <person name="Floudas D."/>
            <person name="Sun H."/>
            <person name="Yadav J.S."/>
            <person name="Pangilinan J."/>
            <person name="Larsson K.H."/>
            <person name="Matsuura K."/>
            <person name="Barry K."/>
            <person name="Labutti K."/>
            <person name="Kuo R."/>
            <person name="Ohm R.A."/>
            <person name="Bhattacharya S.S."/>
            <person name="Shirouzu T."/>
            <person name="Yoshinaga Y."/>
            <person name="Martin F.M."/>
            <person name="Grigoriev I.V."/>
            <person name="Hibbett D.S."/>
        </authorList>
    </citation>
    <scope>NUCLEOTIDE SEQUENCE [LARGE SCALE GENOMIC DNA]</scope>
    <source>
        <strain evidence="1 2">HHB12029</strain>
    </source>
</reference>
<evidence type="ECO:0008006" key="3">
    <source>
        <dbReference type="Google" id="ProtNLM"/>
    </source>
</evidence>
<dbReference type="EMBL" id="KV425888">
    <property type="protein sequence ID" value="KZW02403.1"/>
    <property type="molecule type" value="Genomic_DNA"/>
</dbReference>
<sequence>MDIFRKLRAWPSPPISLSGALAASLLPLDRLFDLTLQRTLDELVEDLSRIMKRLRFAQLRDISEHPTTWDEWFSIFVAWAQLCFLPGDYANFEAKLRIFALDVEADFAFNAHAPVKDAVLLRFVLGNDSPVGVREWYCPLQQWRSSYDASRYSLCLCTVLRLPPGSLEDLDDDLDSIESHSPGIEWPFEPLVSSLIIECEATLCPFALVTDDTKMLFLDLGPDRPPRPIRRYCSYQVVRCSDVSLPYALAAVMNRLSPSLRENAPVVYGASNHPTALPYNQTALGFRDFDYYQLGQSEHAYGEFLRCKTVACASALSALPVIGSALPIIRCDVVSIGHSGRFQPLRSNDPIWPLSKETEQRILTQRRARNEGLAQSLRNGELLVFKISAIKQQGRGFWSQVFFGTIATQAGVVVARENVCLKLFDERLSRVPDWEKYDDPETTWGHGSKVIHFADMMLRREESAYERLKEYQGGILPWSYGFHEFMMPDGHRVLGMLLEVIQGTPLGDRIPEIRSTWSFDERVELLKRIRHIVKVMTHAGVYQNDWHLNQILCIEGAEHRLGQDDNPLRGRAAALDIVLIDFTFATQVWGCEPGALLPENEDIRFSGFMFLNRGMKAELKAAGWEERDEDCEA</sequence>
<evidence type="ECO:0000313" key="2">
    <source>
        <dbReference type="Proteomes" id="UP000077266"/>
    </source>
</evidence>
<protein>
    <recommendedName>
        <fullName evidence="3">Protein kinase domain-containing protein</fullName>
    </recommendedName>
</protein>
<name>A0A165PMY9_EXIGL</name>
<organism evidence="1 2">
    <name type="scientific">Exidia glandulosa HHB12029</name>
    <dbReference type="NCBI Taxonomy" id="1314781"/>
    <lineage>
        <taxon>Eukaryota</taxon>
        <taxon>Fungi</taxon>
        <taxon>Dikarya</taxon>
        <taxon>Basidiomycota</taxon>
        <taxon>Agaricomycotina</taxon>
        <taxon>Agaricomycetes</taxon>
        <taxon>Auriculariales</taxon>
        <taxon>Exidiaceae</taxon>
        <taxon>Exidia</taxon>
    </lineage>
</organism>
<gene>
    <name evidence="1" type="ORF">EXIGLDRAFT_734531</name>
</gene>